<keyword evidence="10" id="KW-1185">Reference proteome</keyword>
<dbReference type="PROSITE" id="PS00022">
    <property type="entry name" value="EGF_1"/>
    <property type="match status" value="2"/>
</dbReference>
<keyword evidence="2" id="KW-0732">Signal</keyword>
<evidence type="ECO:0000256" key="3">
    <source>
        <dbReference type="ARBA" id="ARBA00022737"/>
    </source>
</evidence>
<reference evidence="9" key="1">
    <citation type="submission" date="2021-02" db="EMBL/GenBank/DDBJ databases">
        <authorList>
            <person name="Nowell W R."/>
        </authorList>
    </citation>
    <scope>NUCLEOTIDE SEQUENCE</scope>
</reference>
<dbReference type="GO" id="GO:0032991">
    <property type="term" value="C:protein-containing complex"/>
    <property type="evidence" value="ECO:0007669"/>
    <property type="project" value="TreeGrafter"/>
</dbReference>
<evidence type="ECO:0000256" key="1">
    <source>
        <dbReference type="ARBA" id="ARBA00022536"/>
    </source>
</evidence>
<evidence type="ECO:0000256" key="5">
    <source>
        <dbReference type="PROSITE-ProRule" id="PRU00076"/>
    </source>
</evidence>
<dbReference type="SUPFAM" id="SSF57196">
    <property type="entry name" value="EGF/Laminin"/>
    <property type="match status" value="2"/>
</dbReference>
<feature type="disulfide bond" evidence="5">
    <location>
        <begin position="184"/>
        <end position="193"/>
    </location>
</feature>
<keyword evidence="7" id="KW-1133">Transmembrane helix</keyword>
<sequence>SSSTNAPVSSNSTNALVSSSSTNAPVGSSSSTNAPAGSSTNAPAGSSSTNAPAGSSTNAPAGSSTTNAPVSSNSTNALVSSSSTNAPSSSNSSSSSNASGGSTSAPSNGSSSSSSAISSSSTNAPSSTSNITRPAGSTQFYCPGNSIGAYCNVTADACSMAQPCLNAATCFPDSTIPAGYSCACQAGYTGSTCQNDERICKENTCWNDGTCIENNSTITGDNATAFFCECQKAFMGTHCELKLDLCANISCKNNGICKTIDMAWKCICIDPTLYYGNYCERQTSALAVKQALTKSFASVAITALVLTCSFVIVLDVLKYFFHIDPAKEARMKRAKAKRTAPKRKPGAPKAAVRFQYVAELCYAFPRWYNDTVTFEQYSIRQYCDSGDTRPISLVLSLS</sequence>
<keyword evidence="3" id="KW-0677">Repeat</keyword>
<dbReference type="InterPro" id="IPR000742">
    <property type="entry name" value="EGF"/>
</dbReference>
<keyword evidence="7" id="KW-0812">Transmembrane</keyword>
<feature type="compositionally biased region" description="Low complexity" evidence="6">
    <location>
        <begin position="1"/>
        <end position="41"/>
    </location>
</feature>
<dbReference type="GO" id="GO:0005886">
    <property type="term" value="C:plasma membrane"/>
    <property type="evidence" value="ECO:0007669"/>
    <property type="project" value="TreeGrafter"/>
</dbReference>
<dbReference type="PROSITE" id="PS50026">
    <property type="entry name" value="EGF_3"/>
    <property type="match status" value="3"/>
</dbReference>
<dbReference type="Proteomes" id="UP000663828">
    <property type="component" value="Unassembled WGS sequence"/>
</dbReference>
<name>A0A816GAX1_ADIRI</name>
<feature type="transmembrane region" description="Helical" evidence="7">
    <location>
        <begin position="296"/>
        <end position="321"/>
    </location>
</feature>
<dbReference type="GO" id="GO:0007157">
    <property type="term" value="P:heterophilic cell-cell adhesion via plasma membrane cell adhesion molecules"/>
    <property type="evidence" value="ECO:0007669"/>
    <property type="project" value="TreeGrafter"/>
</dbReference>
<evidence type="ECO:0000259" key="8">
    <source>
        <dbReference type="PROSITE" id="PS50026"/>
    </source>
</evidence>
<dbReference type="SMART" id="SM00181">
    <property type="entry name" value="EGF"/>
    <property type="match status" value="3"/>
</dbReference>
<feature type="compositionally biased region" description="Low complexity" evidence="6">
    <location>
        <begin position="70"/>
        <end position="131"/>
    </location>
</feature>
<comment type="caution">
    <text evidence="5">Lacks conserved residue(s) required for the propagation of feature annotation.</text>
</comment>
<organism evidence="9 10">
    <name type="scientific">Adineta ricciae</name>
    <name type="common">Rotifer</name>
    <dbReference type="NCBI Taxonomy" id="249248"/>
    <lineage>
        <taxon>Eukaryota</taxon>
        <taxon>Metazoa</taxon>
        <taxon>Spiralia</taxon>
        <taxon>Gnathifera</taxon>
        <taxon>Rotifera</taxon>
        <taxon>Eurotatoria</taxon>
        <taxon>Bdelloidea</taxon>
        <taxon>Adinetida</taxon>
        <taxon>Adinetidae</taxon>
        <taxon>Adineta</taxon>
    </lineage>
</organism>
<dbReference type="PROSITE" id="PS01186">
    <property type="entry name" value="EGF_2"/>
    <property type="match status" value="1"/>
</dbReference>
<dbReference type="Gene3D" id="2.10.25.10">
    <property type="entry name" value="Laminin"/>
    <property type="match status" value="2"/>
</dbReference>
<dbReference type="PANTHER" id="PTHR24049:SF22">
    <property type="entry name" value="DROSOPHILA CRUMBS HOMOLOG"/>
    <property type="match status" value="1"/>
</dbReference>
<dbReference type="PANTHER" id="PTHR24049">
    <property type="entry name" value="CRUMBS FAMILY MEMBER"/>
    <property type="match status" value="1"/>
</dbReference>
<comment type="caution">
    <text evidence="9">The sequence shown here is derived from an EMBL/GenBank/DDBJ whole genome shotgun (WGS) entry which is preliminary data.</text>
</comment>
<dbReference type="Pfam" id="PF00008">
    <property type="entry name" value="EGF"/>
    <property type="match status" value="1"/>
</dbReference>
<evidence type="ECO:0000256" key="6">
    <source>
        <dbReference type="SAM" id="MobiDB-lite"/>
    </source>
</evidence>
<keyword evidence="4 5" id="KW-1015">Disulfide bond</keyword>
<evidence type="ECO:0000256" key="2">
    <source>
        <dbReference type="ARBA" id="ARBA00022729"/>
    </source>
</evidence>
<dbReference type="InterPro" id="IPR051022">
    <property type="entry name" value="Notch_Cell-Fate_Det"/>
</dbReference>
<feature type="non-terminal residue" evidence="9">
    <location>
        <position position="398"/>
    </location>
</feature>
<protein>
    <recommendedName>
        <fullName evidence="8">EGF-like domain-containing protein</fullName>
    </recommendedName>
</protein>
<gene>
    <name evidence="9" type="ORF">XAT740_LOCUS58828</name>
</gene>
<proteinExistence type="predicted"/>
<dbReference type="EMBL" id="CAJNOR010013164">
    <property type="protein sequence ID" value="CAF1671826.1"/>
    <property type="molecule type" value="Genomic_DNA"/>
</dbReference>
<evidence type="ECO:0000313" key="10">
    <source>
        <dbReference type="Proteomes" id="UP000663828"/>
    </source>
</evidence>
<keyword evidence="1 5" id="KW-0245">EGF-like domain</keyword>
<evidence type="ECO:0000256" key="4">
    <source>
        <dbReference type="ARBA" id="ARBA00023157"/>
    </source>
</evidence>
<evidence type="ECO:0000256" key="7">
    <source>
        <dbReference type="SAM" id="Phobius"/>
    </source>
</evidence>
<feature type="region of interest" description="Disordered" evidence="6">
    <location>
        <begin position="1"/>
        <end position="131"/>
    </location>
</feature>
<dbReference type="CDD" id="cd00054">
    <property type="entry name" value="EGF_CA"/>
    <property type="match status" value="1"/>
</dbReference>
<dbReference type="AlphaFoldDB" id="A0A816GAX1"/>
<accession>A0A816GAX1</accession>
<dbReference type="GO" id="GO:0045197">
    <property type="term" value="P:establishment or maintenance of epithelial cell apical/basal polarity"/>
    <property type="evidence" value="ECO:0007669"/>
    <property type="project" value="TreeGrafter"/>
</dbReference>
<feature type="disulfide bond" evidence="5">
    <location>
        <begin position="230"/>
        <end position="239"/>
    </location>
</feature>
<feature type="domain" description="EGF-like" evidence="8">
    <location>
        <begin position="242"/>
        <end position="280"/>
    </location>
</feature>
<evidence type="ECO:0000313" key="9">
    <source>
        <dbReference type="EMBL" id="CAF1671826.1"/>
    </source>
</evidence>
<feature type="domain" description="EGF-like" evidence="8">
    <location>
        <begin position="154"/>
        <end position="194"/>
    </location>
</feature>
<keyword evidence="7" id="KW-0472">Membrane</keyword>
<feature type="compositionally biased region" description="Polar residues" evidence="6">
    <location>
        <begin position="42"/>
        <end position="69"/>
    </location>
</feature>
<feature type="domain" description="EGF-like" evidence="8">
    <location>
        <begin position="196"/>
        <end position="240"/>
    </location>
</feature>